<organism evidence="1 2">
    <name type="scientific">Shewanella oneidensis (strain ATCC 700550 / JCM 31522 / CIP 106686 / LMG 19005 / NCIMB 14063 / MR-1)</name>
    <dbReference type="NCBI Taxonomy" id="211586"/>
    <lineage>
        <taxon>Bacteria</taxon>
        <taxon>Pseudomonadati</taxon>
        <taxon>Pseudomonadota</taxon>
        <taxon>Gammaproteobacteria</taxon>
        <taxon>Alteromonadales</taxon>
        <taxon>Shewanellaceae</taxon>
        <taxon>Shewanella</taxon>
    </lineage>
</organism>
<evidence type="ECO:0000313" key="2">
    <source>
        <dbReference type="Proteomes" id="UP000008186"/>
    </source>
</evidence>
<name>Q8E7Z7_SHEON</name>
<accession>Q8E7Z7</accession>
<keyword evidence="2" id="KW-1185">Reference proteome</keyword>
<protein>
    <submittedName>
        <fullName evidence="1">Uncharacterized protein</fullName>
    </submittedName>
</protein>
<geneLocation type="plasmid" evidence="1 2">
    <name>megaplasmid</name>
</geneLocation>
<gene>
    <name evidence="1" type="ordered locus">SO_A0171</name>
</gene>
<sequence>MKNLLIFSFILLAVAFSITQISPYYHKYSYCKLQSEEQTQPNYGYKLPKEFENIGKNSDTNNLSDKDLTQLKKERELSFQKCMTK</sequence>
<dbReference type="AlphaFoldDB" id="Q8E7Z7"/>
<dbReference type="HOGENOM" id="CLU_2510850_0_0_6"/>
<dbReference type="KEGG" id="son:SO_A0171"/>
<proteinExistence type="predicted"/>
<dbReference type="Proteomes" id="UP000008186">
    <property type="component" value="Plasmid megaplasmid"/>
</dbReference>
<dbReference type="PATRIC" id="fig|211586.12.peg.4776"/>
<reference evidence="1 2" key="1">
    <citation type="journal article" date="2002" name="Nat. Biotechnol.">
        <title>Genome sequence of the dissimilatory metal ion-reducing bacterium Shewanella oneidensis.</title>
        <authorList>
            <person name="Heidelberg J.F."/>
            <person name="Paulsen I.T."/>
            <person name="Nelson K.E."/>
            <person name="Gaidos E.J."/>
            <person name="Nelson W.C."/>
            <person name="Read T.D."/>
            <person name="Eisen J.A."/>
            <person name="Seshadri R."/>
            <person name="Ward N."/>
            <person name="Methe B."/>
            <person name="Clayton R.A."/>
            <person name="Meyer T."/>
            <person name="Tsapin A."/>
            <person name="Scott J."/>
            <person name="Beanan M."/>
            <person name="Brinkac L."/>
            <person name="Daugherty S."/>
            <person name="DeBoy R.T."/>
            <person name="Dodson R.J."/>
            <person name="Durkin A.S."/>
            <person name="Haft D.H."/>
            <person name="Kolonay J.F."/>
            <person name="Madupu R."/>
            <person name="Peterson J.D."/>
            <person name="Umayam L.A."/>
            <person name="White O."/>
            <person name="Wolf A.M."/>
            <person name="Vamathevan J."/>
            <person name="Weidman J."/>
            <person name="Impraim M."/>
            <person name="Lee K."/>
            <person name="Berry K."/>
            <person name="Lee C."/>
            <person name="Mueller J."/>
            <person name="Khouri H."/>
            <person name="Gill J."/>
            <person name="Utterback T.R."/>
            <person name="McDonald L.A."/>
            <person name="Feldblyum T.V."/>
            <person name="Smith H.O."/>
            <person name="Venter J.C."/>
            <person name="Nealson K.H."/>
            <person name="Fraser C.M."/>
        </authorList>
    </citation>
    <scope>NUCLEOTIDE SEQUENCE [LARGE SCALE GENOMIC DNA]</scope>
    <source>
        <strain evidence="2">ATCC 700550 / JCM 31522 / CIP 106686 / LMG 19005 / NCIMB 14063 / MR-1</strain>
    </source>
</reference>
<dbReference type="BioCyc" id="SONE211586:G1GMP-4585-MONOMER"/>
<keyword evidence="1" id="KW-0614">Plasmid</keyword>
<evidence type="ECO:0000313" key="1">
    <source>
        <dbReference type="EMBL" id="AAN53085.1"/>
    </source>
</evidence>
<dbReference type="EMBL" id="AE014300">
    <property type="protein sequence ID" value="AAN53085.1"/>
    <property type="molecule type" value="Genomic_DNA"/>
</dbReference>